<feature type="compositionally biased region" description="Basic and acidic residues" evidence="1">
    <location>
        <begin position="111"/>
        <end position="123"/>
    </location>
</feature>
<keyword evidence="3" id="KW-1185">Reference proteome</keyword>
<evidence type="ECO:0000313" key="3">
    <source>
        <dbReference type="Proteomes" id="UP000660262"/>
    </source>
</evidence>
<comment type="caution">
    <text evidence="2">The sequence shown here is derived from an EMBL/GenBank/DDBJ whole genome shotgun (WGS) entry which is preliminary data.</text>
</comment>
<evidence type="ECO:0000313" key="2">
    <source>
        <dbReference type="EMBL" id="GHP05551.1"/>
    </source>
</evidence>
<organism evidence="2 3">
    <name type="scientific">Pycnococcus provasolii</name>
    <dbReference type="NCBI Taxonomy" id="41880"/>
    <lineage>
        <taxon>Eukaryota</taxon>
        <taxon>Viridiplantae</taxon>
        <taxon>Chlorophyta</taxon>
        <taxon>Pseudoscourfieldiophyceae</taxon>
        <taxon>Pseudoscourfieldiales</taxon>
        <taxon>Pycnococcaceae</taxon>
        <taxon>Pycnococcus</taxon>
    </lineage>
</organism>
<feature type="compositionally biased region" description="Basic and acidic residues" evidence="1">
    <location>
        <begin position="53"/>
        <end position="65"/>
    </location>
</feature>
<gene>
    <name evidence="2" type="ORF">PPROV_000430100</name>
</gene>
<accession>A0A830HIZ5</accession>
<protein>
    <submittedName>
        <fullName evidence="2">Uncharacterized protein</fullName>
    </submittedName>
</protein>
<dbReference type="Proteomes" id="UP000660262">
    <property type="component" value="Unassembled WGS sequence"/>
</dbReference>
<dbReference type="AlphaFoldDB" id="A0A830HIZ5"/>
<dbReference type="EMBL" id="BNJQ01000010">
    <property type="protein sequence ID" value="GHP05551.1"/>
    <property type="molecule type" value="Genomic_DNA"/>
</dbReference>
<sequence length="183" mass="19496">MVRFSSRGAYGEDPLGPPEIPQSKAASSGALSAQRGCKKLVVQSQPDKNSKKKAGDAAKGKDSNGGKDYVLPVPGLAQQMASMPSKKKESEQKPISTKGKGIFDGGLAAFKQERQMKQSEPKNKPKRTKRRVNKNDGIKLPEPLQKGFNAIGGAFNNLATALGKLTDPQQVSRSLGLSKPRPA</sequence>
<feature type="region of interest" description="Disordered" evidence="1">
    <location>
        <begin position="1"/>
        <end position="144"/>
    </location>
</feature>
<reference evidence="2" key="1">
    <citation type="submission" date="2020-10" db="EMBL/GenBank/DDBJ databases">
        <title>Unveiling of a novel bifunctional photoreceptor, Dualchrome1, isolated from a cosmopolitan green alga.</title>
        <authorList>
            <person name="Suzuki S."/>
            <person name="Kawachi M."/>
        </authorList>
    </citation>
    <scope>NUCLEOTIDE SEQUENCE</scope>
    <source>
        <strain evidence="2">NIES 2893</strain>
    </source>
</reference>
<evidence type="ECO:0000256" key="1">
    <source>
        <dbReference type="SAM" id="MobiDB-lite"/>
    </source>
</evidence>
<proteinExistence type="predicted"/>
<name>A0A830HIZ5_9CHLO</name>